<evidence type="ECO:0000256" key="2">
    <source>
        <dbReference type="ARBA" id="ARBA00022737"/>
    </source>
</evidence>
<evidence type="ECO:0000313" key="9">
    <source>
        <dbReference type="Proteomes" id="UP000594262"/>
    </source>
</evidence>
<dbReference type="SUPFAM" id="SSF50978">
    <property type="entry name" value="WD40 repeat-like"/>
    <property type="match status" value="1"/>
</dbReference>
<reference evidence="8" key="1">
    <citation type="submission" date="2021-01" db="UniProtKB">
        <authorList>
            <consortium name="EnsemblMetazoa"/>
        </authorList>
    </citation>
    <scope>IDENTIFICATION</scope>
</reference>
<feature type="repeat" description="WD" evidence="3">
    <location>
        <begin position="128"/>
        <end position="170"/>
    </location>
</feature>
<evidence type="ECO:0000313" key="8">
    <source>
        <dbReference type="EnsemblMetazoa" id="CLYHEMP014866.1"/>
    </source>
</evidence>
<evidence type="ECO:0000256" key="3">
    <source>
        <dbReference type="PROSITE-ProRule" id="PRU00221"/>
    </source>
</evidence>
<dbReference type="GO" id="GO:0007015">
    <property type="term" value="P:actin filament organization"/>
    <property type="evidence" value="ECO:0007669"/>
    <property type="project" value="TreeGrafter"/>
</dbReference>
<feature type="compositionally biased region" description="Gly residues" evidence="6">
    <location>
        <begin position="411"/>
        <end position="421"/>
    </location>
</feature>
<dbReference type="Gene3D" id="2.130.10.10">
    <property type="entry name" value="YVTN repeat-like/Quinoprotein amine dehydrogenase"/>
    <property type="match status" value="1"/>
</dbReference>
<proteinExistence type="inferred from homology"/>
<keyword evidence="1 3" id="KW-0853">WD repeat</keyword>
<keyword evidence="9" id="KW-1185">Reference proteome</keyword>
<evidence type="ECO:0000256" key="4">
    <source>
        <dbReference type="RuleBase" id="RU280818"/>
    </source>
</evidence>
<feature type="repeat" description="WD" evidence="3">
    <location>
        <begin position="76"/>
        <end position="118"/>
    </location>
</feature>
<comment type="similarity">
    <text evidence="4">Belongs to the WD repeat coronin family.</text>
</comment>
<feature type="region of interest" description="Disordered" evidence="6">
    <location>
        <begin position="406"/>
        <end position="477"/>
    </location>
</feature>
<dbReference type="PANTHER" id="PTHR10856">
    <property type="entry name" value="CORONIN"/>
    <property type="match status" value="1"/>
</dbReference>
<feature type="compositionally biased region" description="Low complexity" evidence="6">
    <location>
        <begin position="449"/>
        <end position="472"/>
    </location>
</feature>
<dbReference type="GO" id="GO:0051015">
    <property type="term" value="F:actin filament binding"/>
    <property type="evidence" value="ECO:0007669"/>
    <property type="project" value="TreeGrafter"/>
</dbReference>
<dbReference type="RefSeq" id="XP_066918310.1">
    <property type="nucleotide sequence ID" value="XM_067062209.1"/>
</dbReference>
<dbReference type="GeneID" id="136805633"/>
<dbReference type="PANTHER" id="PTHR10856:SF0">
    <property type="entry name" value="CORONIN"/>
    <property type="match status" value="1"/>
</dbReference>
<dbReference type="InterPro" id="IPR015048">
    <property type="entry name" value="DUF1899"/>
</dbReference>
<sequence>MSGIVRKSKFRNTYGTEVKKEFWYENIRPSNCAFDGTFIACNGKFVAFCVEVGGAGAFTVIPVSKAGRLDTDLPKVSAHREYILDIKWNPFDDSMLATSCEDGSIRLWQFSDHGLLSNIDESKALLTFQLHQRRCTQISWHPIVENVLMSVSQEPQIAIWNLDNGEAERVINAPKVIHFAEWSIKGDKIVTTDKEKMIRIYDARSGEELMSCKGHEGQKPQRVVFTFDDTMLFSCGFSKMSERQYAAWSVTDKIKQLDIGELDSSNGTLNPIYDPDTQMVYVVAKGDSVIRYYELVKEDPYFHYITTFQSKDVQKGFTTIPKRCVDVNSCEVMKFYKIVAGSGNKPALIKPISFTVPRKSELYQDDLYPDAISNESSCDEPSEWFSGTNFEPKRISMSQFFKGAVTPSSSAGGGLKKGGLKGLKAKKESKAAGKPAAAPSPTPSEEKSSPTPVAKSAPVSSAPSASSPAPSSGGVDKDYVAGLEKEIKGLKVSNKEMEKEIKSLNDKLKDFDKLSGDVKLLCDAVKKNNERLTSLEALVEEGDDEE</sequence>
<keyword evidence="5" id="KW-0175">Coiled coil</keyword>
<dbReference type="OrthoDB" id="1850764at2759"/>
<dbReference type="AlphaFoldDB" id="A0A7M6DLD8"/>
<dbReference type="Pfam" id="PF16300">
    <property type="entry name" value="WD40_4"/>
    <property type="match status" value="1"/>
</dbReference>
<dbReference type="PROSITE" id="PS50294">
    <property type="entry name" value="WD_REPEATS_REGION"/>
    <property type="match status" value="1"/>
</dbReference>
<dbReference type="InterPro" id="IPR036322">
    <property type="entry name" value="WD40_repeat_dom_sf"/>
</dbReference>
<dbReference type="PROSITE" id="PS50082">
    <property type="entry name" value="WD_REPEATS_2"/>
    <property type="match status" value="2"/>
</dbReference>
<dbReference type="SMART" id="SM01167">
    <property type="entry name" value="DUF1900"/>
    <property type="match status" value="1"/>
</dbReference>
<keyword evidence="2 4" id="KW-0677">Repeat</keyword>
<feature type="coiled-coil region" evidence="5">
    <location>
        <begin position="480"/>
        <end position="514"/>
    </location>
</feature>
<name>A0A7M6DLD8_9CNID</name>
<protein>
    <recommendedName>
        <fullName evidence="4">Coronin</fullName>
    </recommendedName>
</protein>
<evidence type="ECO:0000259" key="7">
    <source>
        <dbReference type="SMART" id="SM01166"/>
    </source>
</evidence>
<dbReference type="SMART" id="SM00320">
    <property type="entry name" value="WD40"/>
    <property type="match status" value="4"/>
</dbReference>
<dbReference type="EnsemblMetazoa" id="CLYHEMT014866.1">
    <property type="protein sequence ID" value="CLYHEMP014866.1"/>
    <property type="gene ID" value="CLYHEMG014866"/>
</dbReference>
<feature type="domain" description="DUF1899" evidence="7">
    <location>
        <begin position="3"/>
        <end position="67"/>
    </location>
</feature>
<evidence type="ECO:0000256" key="5">
    <source>
        <dbReference type="SAM" id="Coils"/>
    </source>
</evidence>
<dbReference type="InterPro" id="IPR015943">
    <property type="entry name" value="WD40/YVTN_repeat-like_dom_sf"/>
</dbReference>
<dbReference type="Pfam" id="PF00400">
    <property type="entry name" value="WD40"/>
    <property type="match status" value="1"/>
</dbReference>
<organism evidence="8 9">
    <name type="scientific">Clytia hemisphaerica</name>
    <dbReference type="NCBI Taxonomy" id="252671"/>
    <lineage>
        <taxon>Eukaryota</taxon>
        <taxon>Metazoa</taxon>
        <taxon>Cnidaria</taxon>
        <taxon>Hydrozoa</taxon>
        <taxon>Hydroidolina</taxon>
        <taxon>Leptothecata</taxon>
        <taxon>Obeliida</taxon>
        <taxon>Clytiidae</taxon>
        <taxon>Clytia</taxon>
    </lineage>
</organism>
<evidence type="ECO:0000256" key="1">
    <source>
        <dbReference type="ARBA" id="ARBA00022574"/>
    </source>
</evidence>
<accession>A0A7M6DLD8</accession>
<dbReference type="Pfam" id="PF08953">
    <property type="entry name" value="DUF1899"/>
    <property type="match status" value="1"/>
</dbReference>
<dbReference type="Proteomes" id="UP000594262">
    <property type="component" value="Unplaced"/>
</dbReference>
<dbReference type="SMART" id="SM01166">
    <property type="entry name" value="DUF1899"/>
    <property type="match status" value="1"/>
</dbReference>
<dbReference type="InterPro" id="IPR001680">
    <property type="entry name" value="WD40_rpt"/>
</dbReference>
<evidence type="ECO:0000256" key="6">
    <source>
        <dbReference type="SAM" id="MobiDB-lite"/>
    </source>
</evidence>
<dbReference type="InterPro" id="IPR015505">
    <property type="entry name" value="Coronin"/>
</dbReference>